<organism evidence="1 2">
    <name type="scientific">Prosthecobacter dejongeii</name>
    <dbReference type="NCBI Taxonomy" id="48465"/>
    <lineage>
        <taxon>Bacteria</taxon>
        <taxon>Pseudomonadati</taxon>
        <taxon>Verrucomicrobiota</taxon>
        <taxon>Verrucomicrobiia</taxon>
        <taxon>Verrucomicrobiales</taxon>
        <taxon>Verrucomicrobiaceae</taxon>
        <taxon>Prosthecobacter</taxon>
    </lineage>
</organism>
<accession>A0A7W7YH72</accession>
<reference evidence="1 2" key="1">
    <citation type="submission" date="2020-08" db="EMBL/GenBank/DDBJ databases">
        <title>Genomic Encyclopedia of Type Strains, Phase IV (KMG-IV): sequencing the most valuable type-strain genomes for metagenomic binning, comparative biology and taxonomic classification.</title>
        <authorList>
            <person name="Goeker M."/>
        </authorList>
    </citation>
    <scope>NUCLEOTIDE SEQUENCE [LARGE SCALE GENOMIC DNA]</scope>
    <source>
        <strain evidence="1 2">DSM 12251</strain>
    </source>
</reference>
<evidence type="ECO:0000313" key="2">
    <source>
        <dbReference type="Proteomes" id="UP000534294"/>
    </source>
</evidence>
<protein>
    <submittedName>
        <fullName evidence="1">Uncharacterized protein</fullName>
    </submittedName>
</protein>
<dbReference type="AlphaFoldDB" id="A0A7W7YH72"/>
<keyword evidence="2" id="KW-1185">Reference proteome</keyword>
<gene>
    <name evidence="1" type="ORF">HNQ64_000379</name>
</gene>
<dbReference type="Proteomes" id="UP000534294">
    <property type="component" value="Unassembled WGS sequence"/>
</dbReference>
<comment type="caution">
    <text evidence="1">The sequence shown here is derived from an EMBL/GenBank/DDBJ whole genome shotgun (WGS) entry which is preliminary data.</text>
</comment>
<dbReference type="RefSeq" id="WP_184204640.1">
    <property type="nucleotide sequence ID" value="NZ_JACHIF010000001.1"/>
</dbReference>
<evidence type="ECO:0000313" key="1">
    <source>
        <dbReference type="EMBL" id="MBB5036145.1"/>
    </source>
</evidence>
<proteinExistence type="predicted"/>
<dbReference type="EMBL" id="JACHIF010000001">
    <property type="protein sequence ID" value="MBB5036145.1"/>
    <property type="molecule type" value="Genomic_DNA"/>
</dbReference>
<sequence length="330" mass="36239">MSAQVFEASEIPMSLWDSTHAHGRSGLPNGKLQLPVRLEEAYRQAIDDLGLQDMAGNIDDRDNGPVGDQGEDGAVEHFAKRFSGSCGRIQLYALDPHHTFKTTRNALATLFCAGTVRMLDIPLGAGAGAVALISVVAQLRAEGKPVFPKLNLDVQVVGGDHNPHQIKLAERMFRMLNPWWQEQGINVKLETMVWDVLKDESTSDLVEMWRNGLTGTVVPVIVGTNFSGFLGGPVQAGNSRRWIDEAESCLRQVFSVAAGRRATTLWIEPTDKRATQHFLPKLRKQVFERFSRIIPTDQNNPTSHALISDPIVDQGSFAARASGIHLVSSI</sequence>
<name>A0A7W7YH72_9BACT</name>